<evidence type="ECO:0000256" key="2">
    <source>
        <dbReference type="ARBA" id="ARBA00022679"/>
    </source>
</evidence>
<keyword evidence="3 6" id="KW-0547">Nucleotide-binding</keyword>
<organism evidence="9 10">
    <name type="scientific">Aphanomyces euteiches</name>
    <dbReference type="NCBI Taxonomy" id="100861"/>
    <lineage>
        <taxon>Eukaryota</taxon>
        <taxon>Sar</taxon>
        <taxon>Stramenopiles</taxon>
        <taxon>Oomycota</taxon>
        <taxon>Saprolegniomycetes</taxon>
        <taxon>Saprolegniales</taxon>
        <taxon>Verrucalvaceae</taxon>
        <taxon>Aphanomyces</taxon>
    </lineage>
</organism>
<dbReference type="GO" id="GO:0005524">
    <property type="term" value="F:ATP binding"/>
    <property type="evidence" value="ECO:0007669"/>
    <property type="project" value="UniProtKB-UniRule"/>
</dbReference>
<feature type="domain" description="PIPK" evidence="8">
    <location>
        <begin position="932"/>
        <end position="1246"/>
    </location>
</feature>
<dbReference type="InterPro" id="IPR027484">
    <property type="entry name" value="PInositol-4-P-5-kinase_N"/>
</dbReference>
<comment type="caution">
    <text evidence="9">The sequence shown here is derived from an EMBL/GenBank/DDBJ whole genome shotgun (WGS) entry which is preliminary data.</text>
</comment>
<feature type="region of interest" description="Disordered" evidence="7">
    <location>
        <begin position="13"/>
        <end position="33"/>
    </location>
</feature>
<proteinExistence type="predicted"/>
<evidence type="ECO:0000313" key="10">
    <source>
        <dbReference type="Proteomes" id="UP000481153"/>
    </source>
</evidence>
<dbReference type="AlphaFoldDB" id="A0A6G0XLA7"/>
<dbReference type="PANTHER" id="PTHR45748:SF7">
    <property type="entry name" value="1-PHOSPHATIDYLINOSITOL 3-PHOSPHATE 5-KINASE-RELATED"/>
    <property type="match status" value="1"/>
</dbReference>
<evidence type="ECO:0000313" key="9">
    <source>
        <dbReference type="EMBL" id="KAF0741005.1"/>
    </source>
</evidence>
<dbReference type="InterPro" id="IPR002423">
    <property type="entry name" value="Cpn60/GroEL/TCP-1"/>
</dbReference>
<gene>
    <name evidence="9" type="ORF">Ae201684_003577</name>
</gene>
<name>A0A6G0XLA7_9STRA</name>
<dbReference type="SUPFAM" id="SSF56104">
    <property type="entry name" value="SAICAR synthase-like"/>
    <property type="match status" value="1"/>
</dbReference>
<dbReference type="Gene3D" id="3.30.810.10">
    <property type="entry name" value="2-Layer Sandwich"/>
    <property type="match status" value="1"/>
</dbReference>
<dbReference type="Gene3D" id="3.50.7.10">
    <property type="entry name" value="GroEL"/>
    <property type="match status" value="1"/>
</dbReference>
<dbReference type="Proteomes" id="UP000481153">
    <property type="component" value="Unassembled WGS sequence"/>
</dbReference>
<dbReference type="PROSITE" id="PS51455">
    <property type="entry name" value="PIPK"/>
    <property type="match status" value="1"/>
</dbReference>
<evidence type="ECO:0000256" key="4">
    <source>
        <dbReference type="ARBA" id="ARBA00022777"/>
    </source>
</evidence>
<dbReference type="EC" id="2.7.1.150" evidence="1"/>
<dbReference type="VEuPathDB" id="FungiDB:AeMF1_018528"/>
<reference evidence="9 10" key="1">
    <citation type="submission" date="2019-07" db="EMBL/GenBank/DDBJ databases">
        <title>Genomics analysis of Aphanomyces spp. identifies a new class of oomycete effector associated with host adaptation.</title>
        <authorList>
            <person name="Gaulin E."/>
        </authorList>
    </citation>
    <scope>NUCLEOTIDE SEQUENCE [LARGE SCALE GENOMIC DNA]</scope>
    <source>
        <strain evidence="9 10">ATCC 201684</strain>
    </source>
</reference>
<keyword evidence="4 6" id="KW-0418">Kinase</keyword>
<dbReference type="Gene3D" id="3.30.800.10">
    <property type="entry name" value="Phosphatidylinositol Phosphate Kinase II Beta"/>
    <property type="match status" value="1"/>
</dbReference>
<dbReference type="FunFam" id="3.50.7.10:FF:000007">
    <property type="entry name" value="1-phosphatidylinositol 3-phosphate 5-kinase isoform X1"/>
    <property type="match status" value="1"/>
</dbReference>
<dbReference type="GO" id="GO:0010008">
    <property type="term" value="C:endosome membrane"/>
    <property type="evidence" value="ECO:0007669"/>
    <property type="project" value="TreeGrafter"/>
</dbReference>
<accession>A0A6G0XLA7</accession>
<evidence type="ECO:0000256" key="5">
    <source>
        <dbReference type="ARBA" id="ARBA00022840"/>
    </source>
</evidence>
<evidence type="ECO:0000256" key="1">
    <source>
        <dbReference type="ARBA" id="ARBA00012009"/>
    </source>
</evidence>
<dbReference type="InterPro" id="IPR002498">
    <property type="entry name" value="PInositol-4-P-4/5-kinase_core"/>
</dbReference>
<dbReference type="GO" id="GO:0046854">
    <property type="term" value="P:phosphatidylinositol phosphate biosynthetic process"/>
    <property type="evidence" value="ECO:0007669"/>
    <property type="project" value="TreeGrafter"/>
</dbReference>
<dbReference type="CDD" id="cd17300">
    <property type="entry name" value="PIPKc_PIKfyve"/>
    <property type="match status" value="1"/>
</dbReference>
<dbReference type="SMART" id="SM00330">
    <property type="entry name" value="PIPKc"/>
    <property type="match status" value="1"/>
</dbReference>
<evidence type="ECO:0000256" key="6">
    <source>
        <dbReference type="PROSITE-ProRule" id="PRU00781"/>
    </source>
</evidence>
<keyword evidence="10" id="KW-1185">Reference proteome</keyword>
<dbReference type="EMBL" id="VJMJ01000041">
    <property type="protein sequence ID" value="KAF0741005.1"/>
    <property type="molecule type" value="Genomic_DNA"/>
</dbReference>
<dbReference type="GO" id="GO:0000285">
    <property type="term" value="F:1-phosphatidylinositol-3-phosphate 5-kinase activity"/>
    <property type="evidence" value="ECO:0007669"/>
    <property type="project" value="UniProtKB-EC"/>
</dbReference>
<dbReference type="InterPro" id="IPR044769">
    <property type="entry name" value="PIKfyve_PIPKc"/>
</dbReference>
<sequence length="1265" mass="142685">MLLTATSTNALSFHKTRPASLQKTPSRLRRSGSEPDLIRRVHFAVDEEETSNETRPRFHSRASFVRDLPPLFQDGNYQLSTACANAMDLPDIAAAHARNRQSMAEDATTFVLDRLVSAMERSNISQLSIADQCAFVDVLLSLSTETAVSVEDGVAGCRIKCFPGGAPTDSFLVPGVLLKKRTARKSMRNTVDKPRVLVIASALDYHKDKESFSPLEIVAGLETEYMRIAAEKIKRLRPDVVVFERHVHRVAEECLAMDDIVVIKNIKDEDLRRIARVTRAAILTTVDHVDKMDADTILGTCKQFRVWTPNPPETTQKKVSKKKCVVFETDDLVTGATICLRGAKTKAELSELREILLQIIHLAYHLRLQRAIWSAWGIAPIKGASASSNGPSPFDSMYLKLRENSLSMRAALKLEQLKCISCKFVERKAQAVSVQRRRSSGSLEFEKPTQPCSCPPDIRTPQWPFQLVVSTCWSRLDANIPSVAEWNVLQFYNTDSDCSLGQFLTKYCFDTAAAVYKNAFRTHQLSFTHDMARVHIRVLSTQTQPTKKKGVGEVLKDMVNFARSVVQTSITPITWIAHGASSSPVYTEMTHDMLSYSFGKFLEDLIYMKPLPFDSVYPELEDAVADQLCVRYFACKDVVVAVSTERIEPVLHVALRPSLWESNQTTASLTNELFELADEVKALTMQKIDDSLAAHTLLQQTMQLKTPPKSIEELNRLRGTVRFWFVSFTEKLRSQPPQDIFAKHALFREIYDHAAHMCMELRDSSTQSTFKLSNDSDHPTSTALPAGWMLQLPDLPNESQQPSHATLLEELSSAPKTLSSVDTTATAAEYVSKIRTGEIQREKEFDVQLHGAIAFPDVVDVTSDHVFGSSSLTQSDSQQSWNRTWVAGSEISKIKSSTTSHLLELPKSILSWHPSLPKGVDEVVMLVNSSQPTSVVAYSLCSVAYHTQLTHWFSQENRNLEVVNEATRNNMLAVLRSDRRSNFEHFFADESEFQSLTKFSCKSFYATQFHALRQLVDYDERRYVESLSTCETYQSGGGKSGAGFMKTKDERFLTKVVSSNQLHVFLSLIPKYFEYLAKTIEDGTPTMLSKIVGVYRITIDDMSMCLLVMENLVYNRKVDALFDLKGKMEGRTADHGTVLWDRNFVKMFQGIPLALQESAMVHLKTAMMNDTTFLAAVDVVDYSMLVGYDKRKQEVVACIIDYIVKYDFMKRLEHHGKRLLQEEGEITVLNPKQYTKRFQTAMTKYFTPVPSRYSAIVPRHDDDSS</sequence>
<dbReference type="InterPro" id="IPR027409">
    <property type="entry name" value="GroEL-like_apical_dom_sf"/>
</dbReference>
<dbReference type="PANTHER" id="PTHR45748">
    <property type="entry name" value="1-PHOSPHATIDYLINOSITOL 3-PHOSPHATE 5-KINASE-RELATED"/>
    <property type="match status" value="1"/>
</dbReference>
<evidence type="ECO:0000259" key="8">
    <source>
        <dbReference type="PROSITE" id="PS51455"/>
    </source>
</evidence>
<dbReference type="SUPFAM" id="SSF52029">
    <property type="entry name" value="GroEL apical domain-like"/>
    <property type="match status" value="1"/>
</dbReference>
<dbReference type="Pfam" id="PF01504">
    <property type="entry name" value="PIP5K"/>
    <property type="match status" value="1"/>
</dbReference>
<keyword evidence="5 6" id="KW-0067">ATP-binding</keyword>
<evidence type="ECO:0000256" key="7">
    <source>
        <dbReference type="SAM" id="MobiDB-lite"/>
    </source>
</evidence>
<evidence type="ECO:0000256" key="3">
    <source>
        <dbReference type="ARBA" id="ARBA00022741"/>
    </source>
</evidence>
<dbReference type="InterPro" id="IPR027483">
    <property type="entry name" value="PInositol-4-P-4/5-kinase_C_sf"/>
</dbReference>
<keyword evidence="2 6" id="KW-0808">Transferase</keyword>
<protein>
    <recommendedName>
        <fullName evidence="1">1-phosphatidylinositol-3-phosphate 5-kinase</fullName>
        <ecNumber evidence="1">2.7.1.150</ecNumber>
    </recommendedName>
</protein>
<dbReference type="Pfam" id="PF00118">
    <property type="entry name" value="Cpn60_TCP1"/>
    <property type="match status" value="1"/>
</dbReference>